<keyword evidence="2" id="KW-1185">Reference proteome</keyword>
<accession>A0A0M6YCC8</accession>
<evidence type="ECO:0000313" key="2">
    <source>
        <dbReference type="Proteomes" id="UP000048926"/>
    </source>
</evidence>
<organism evidence="1 2">
    <name type="scientific">Roseibium aggregatum</name>
    <dbReference type="NCBI Taxonomy" id="187304"/>
    <lineage>
        <taxon>Bacteria</taxon>
        <taxon>Pseudomonadati</taxon>
        <taxon>Pseudomonadota</taxon>
        <taxon>Alphaproteobacteria</taxon>
        <taxon>Hyphomicrobiales</taxon>
        <taxon>Stappiaceae</taxon>
        <taxon>Roseibium</taxon>
    </lineage>
</organism>
<name>A0A0M6YCC8_9HYPH</name>
<gene>
    <name evidence="1" type="ORF">LAL4801_05120</name>
</gene>
<evidence type="ECO:0000313" key="1">
    <source>
        <dbReference type="EMBL" id="CTQ46661.1"/>
    </source>
</evidence>
<protein>
    <submittedName>
        <fullName evidence="1">Uncharacterized protein</fullName>
    </submittedName>
</protein>
<sequence>MAITVELRKGDAEGARSAMRSHVTDTALRAGFEIG</sequence>
<dbReference type="Proteomes" id="UP000048926">
    <property type="component" value="Unassembled WGS sequence"/>
</dbReference>
<proteinExistence type="predicted"/>
<dbReference type="AlphaFoldDB" id="A0A0M6YCC8"/>
<reference evidence="2" key="1">
    <citation type="submission" date="2015-07" db="EMBL/GenBank/DDBJ databases">
        <authorList>
            <person name="Rodrigo-Torres Lidia"/>
            <person name="Arahal R.David."/>
        </authorList>
    </citation>
    <scope>NUCLEOTIDE SEQUENCE [LARGE SCALE GENOMIC DNA]</scope>
    <source>
        <strain evidence="2">CECT 4801</strain>
    </source>
</reference>
<dbReference type="EMBL" id="CXST01000004">
    <property type="protein sequence ID" value="CTQ46661.1"/>
    <property type="molecule type" value="Genomic_DNA"/>
</dbReference>